<comment type="caution">
    <text evidence="1">The sequence shown here is derived from an EMBL/GenBank/DDBJ whole genome shotgun (WGS) entry which is preliminary data.</text>
</comment>
<dbReference type="RefSeq" id="WP_320291270.1">
    <property type="nucleotide sequence ID" value="NZ_JAVIIW010000070.1"/>
</dbReference>
<sequence length="252" mass="28269">MITSALRHWQNLMARHWREAGRAIDEGAPKEIQWRIELRQLYFPTAHQWRNSAGRKELVAVLAKPPTWLRTVKGGPTMSIKTELFKVRTIIPEFEGCKEVAVRWFVCGRERSPAPYAKVIADYQPGDPYAEGSIAELFTADEARALVGYLEAYYPDGGHSIEEVDLPITGGLFPIGAIAVGGPQGHIELCREESYSLPLQVSGYYDLRNHEPLPDRESDLKRRKAFAGGTLIVTCDGKIIRAADLEKIEPLQ</sequence>
<evidence type="ECO:0000313" key="1">
    <source>
        <dbReference type="EMBL" id="MDX8483161.1"/>
    </source>
</evidence>
<proteinExistence type="predicted"/>
<dbReference type="EMBL" id="JAVIIW010000070">
    <property type="protein sequence ID" value="MDX8483161.1"/>
    <property type="molecule type" value="Genomic_DNA"/>
</dbReference>
<dbReference type="Proteomes" id="UP001287059">
    <property type="component" value="Unassembled WGS sequence"/>
</dbReference>
<accession>A0ABU4Y8B8</accession>
<evidence type="ECO:0008006" key="3">
    <source>
        <dbReference type="Google" id="ProtNLM"/>
    </source>
</evidence>
<keyword evidence="2" id="KW-1185">Reference proteome</keyword>
<organism evidence="1 2">
    <name type="scientific">Mesorhizobium album</name>
    <dbReference type="NCBI Taxonomy" id="3072314"/>
    <lineage>
        <taxon>Bacteria</taxon>
        <taxon>Pseudomonadati</taxon>
        <taxon>Pseudomonadota</taxon>
        <taxon>Alphaproteobacteria</taxon>
        <taxon>Hyphomicrobiales</taxon>
        <taxon>Phyllobacteriaceae</taxon>
        <taxon>Mesorhizobium</taxon>
    </lineage>
</organism>
<gene>
    <name evidence="1" type="ORF">RFN28_32620</name>
</gene>
<evidence type="ECO:0000313" key="2">
    <source>
        <dbReference type="Proteomes" id="UP001287059"/>
    </source>
</evidence>
<reference evidence="1 2" key="1">
    <citation type="submission" date="2023-08" db="EMBL/GenBank/DDBJ databases">
        <title>Implementing the SeqCode for naming new Mesorhizobium species isolated from Vachellia karroo root nodules.</title>
        <authorList>
            <person name="Van Lill M."/>
        </authorList>
    </citation>
    <scope>NUCLEOTIDE SEQUENCE [LARGE SCALE GENOMIC DNA]</scope>
    <source>
        <strain evidence="1 2">VK24D</strain>
    </source>
</reference>
<protein>
    <recommendedName>
        <fullName evidence="3">ASCH domain-containing protein</fullName>
    </recommendedName>
</protein>
<name>A0ABU4Y8B8_9HYPH</name>